<keyword evidence="5" id="KW-0653">Protein transport</keyword>
<dbReference type="GO" id="GO:0005737">
    <property type="term" value="C:cytoplasm"/>
    <property type="evidence" value="ECO:0007669"/>
    <property type="project" value="UniProtKB-SubCell"/>
</dbReference>
<evidence type="ECO:0000256" key="1">
    <source>
        <dbReference type="ARBA" id="ARBA00004496"/>
    </source>
</evidence>
<proteinExistence type="predicted"/>
<evidence type="ECO:0000256" key="2">
    <source>
        <dbReference type="ARBA" id="ARBA00022448"/>
    </source>
</evidence>
<dbReference type="SUPFAM" id="SSF48371">
    <property type="entry name" value="ARM repeat"/>
    <property type="match status" value="1"/>
</dbReference>
<name>A0A433ASQ1_9FUNG</name>
<evidence type="ECO:0000313" key="7">
    <source>
        <dbReference type="EMBL" id="RUP05746.1"/>
    </source>
</evidence>
<sequence>MNLAEQLGSPDSSELQSSALSMYFPGVISALIQFTDRSDNEANSRTSAYEAVSTLITNAAKDCYDTIKTLTVTSLDRLEVTIALQNQIIGIDDRNAHFELQSNLLSVLTNCIRKLHKEVIPYADRTMTVLLQLLNSASKQSTITEDTFLAVGALTTALEGDFNRYLDPFVPFLYAALQNHEEHQLCAIAVGLIGDICRALGEASLPYCDSFMQLLIANLQSPILHRNVKPAILSCFGDIALAISGKFEPYLEVVMMVLQQAGSMRADKNNYDMIDYLNQLHEGIVEAYVGITQGLKTGEKTQLLLPYVQHIFAFLSVVFSDPYRSDAVTRSMIGLLGDLGEAFANGQIKQLFQADWIAQCLREGRTNRHHGPGTKEVARWAKEMVKRASQ</sequence>
<dbReference type="Proteomes" id="UP000268093">
    <property type="component" value="Unassembled WGS sequence"/>
</dbReference>
<keyword evidence="3" id="KW-0963">Cytoplasm</keyword>
<gene>
    <name evidence="7" type="ORF">BC936DRAFT_140503</name>
</gene>
<dbReference type="OrthoDB" id="10263328at2759"/>
<keyword evidence="4" id="KW-0677">Repeat</keyword>
<dbReference type="InterPro" id="IPR011989">
    <property type="entry name" value="ARM-like"/>
</dbReference>
<keyword evidence="2" id="KW-0813">Transport</keyword>
<dbReference type="Gene3D" id="1.25.10.10">
    <property type="entry name" value="Leucine-rich Repeat Variant"/>
    <property type="match status" value="1"/>
</dbReference>
<evidence type="ECO:0000259" key="6">
    <source>
        <dbReference type="Pfam" id="PF25574"/>
    </source>
</evidence>
<evidence type="ECO:0000256" key="3">
    <source>
        <dbReference type="ARBA" id="ARBA00022490"/>
    </source>
</evidence>
<comment type="subcellular location">
    <subcellularLocation>
        <location evidence="1">Cytoplasm</location>
    </subcellularLocation>
</comment>
<accession>A0A433ASQ1</accession>
<dbReference type="InterPro" id="IPR040122">
    <property type="entry name" value="Importin_beta"/>
</dbReference>
<keyword evidence="8" id="KW-1185">Reference proteome</keyword>
<evidence type="ECO:0000313" key="8">
    <source>
        <dbReference type="Proteomes" id="UP000268093"/>
    </source>
</evidence>
<comment type="caution">
    <text evidence="7">The sequence shown here is derived from an EMBL/GenBank/DDBJ whole genome shotgun (WGS) entry which is preliminary data.</text>
</comment>
<dbReference type="GO" id="GO:0006606">
    <property type="term" value="P:protein import into nucleus"/>
    <property type="evidence" value="ECO:0007669"/>
    <property type="project" value="InterPro"/>
</dbReference>
<feature type="domain" description="Importin subunit beta-1/Transportin-1-like TPR repeats" evidence="6">
    <location>
        <begin position="1"/>
        <end position="365"/>
    </location>
</feature>
<dbReference type="InterPro" id="IPR058584">
    <property type="entry name" value="IMB1_TNPO1-like_TPR"/>
</dbReference>
<dbReference type="EMBL" id="RBNI01017159">
    <property type="protein sequence ID" value="RUP05746.1"/>
    <property type="molecule type" value="Genomic_DNA"/>
</dbReference>
<dbReference type="Pfam" id="PF25574">
    <property type="entry name" value="TPR_IMB1"/>
    <property type="match status" value="1"/>
</dbReference>
<organism evidence="7 8">
    <name type="scientific">Jimgerdemannia flammicorona</name>
    <dbReference type="NCBI Taxonomy" id="994334"/>
    <lineage>
        <taxon>Eukaryota</taxon>
        <taxon>Fungi</taxon>
        <taxon>Fungi incertae sedis</taxon>
        <taxon>Mucoromycota</taxon>
        <taxon>Mucoromycotina</taxon>
        <taxon>Endogonomycetes</taxon>
        <taxon>Endogonales</taxon>
        <taxon>Endogonaceae</taxon>
        <taxon>Jimgerdemannia</taxon>
    </lineage>
</organism>
<dbReference type="AlphaFoldDB" id="A0A433ASQ1"/>
<evidence type="ECO:0000256" key="5">
    <source>
        <dbReference type="ARBA" id="ARBA00022927"/>
    </source>
</evidence>
<protein>
    <recommendedName>
        <fullName evidence="6">Importin subunit beta-1/Transportin-1-like TPR repeats domain-containing protein</fullName>
    </recommendedName>
</protein>
<evidence type="ECO:0000256" key="4">
    <source>
        <dbReference type="ARBA" id="ARBA00022737"/>
    </source>
</evidence>
<dbReference type="PANTHER" id="PTHR10527">
    <property type="entry name" value="IMPORTIN BETA"/>
    <property type="match status" value="1"/>
</dbReference>
<reference evidence="7 8" key="1">
    <citation type="journal article" date="2018" name="New Phytol.">
        <title>Phylogenomics of Endogonaceae and evolution of mycorrhizas within Mucoromycota.</title>
        <authorList>
            <person name="Chang Y."/>
            <person name="Desiro A."/>
            <person name="Na H."/>
            <person name="Sandor L."/>
            <person name="Lipzen A."/>
            <person name="Clum A."/>
            <person name="Barry K."/>
            <person name="Grigoriev I.V."/>
            <person name="Martin F.M."/>
            <person name="Stajich J.E."/>
            <person name="Smith M.E."/>
            <person name="Bonito G."/>
            <person name="Spatafora J.W."/>
        </authorList>
    </citation>
    <scope>NUCLEOTIDE SEQUENCE [LARGE SCALE GENOMIC DNA]</scope>
    <source>
        <strain evidence="7 8">GMNB39</strain>
    </source>
</reference>
<dbReference type="InterPro" id="IPR016024">
    <property type="entry name" value="ARM-type_fold"/>
</dbReference>